<dbReference type="EMBL" id="GG682453">
    <property type="protein sequence ID" value="EER03120.1"/>
    <property type="molecule type" value="Genomic_DNA"/>
</dbReference>
<reference evidence="2 3" key="1">
    <citation type="submission" date="2008-07" db="EMBL/GenBank/DDBJ databases">
        <authorList>
            <person name="El-Sayed N."/>
            <person name="Caler E."/>
            <person name="Inman J."/>
            <person name="Amedeo P."/>
            <person name="Hass B."/>
            <person name="Wortman J."/>
        </authorList>
    </citation>
    <scope>NUCLEOTIDE SEQUENCE [LARGE SCALE GENOMIC DNA]</scope>
    <source>
        <strain evidence="3">ATCC 50983 / TXsc</strain>
    </source>
</reference>
<dbReference type="OMA" id="HVAVCHQ"/>
<feature type="chain" id="PRO_5002955120" evidence="1">
    <location>
        <begin position="21"/>
        <end position="303"/>
    </location>
</feature>
<dbReference type="OrthoDB" id="434149at2759"/>
<keyword evidence="1" id="KW-0732">Signal</keyword>
<dbReference type="AlphaFoldDB" id="C5LJJ1"/>
<feature type="signal peptide" evidence="1">
    <location>
        <begin position="1"/>
        <end position="20"/>
    </location>
</feature>
<protein>
    <submittedName>
        <fullName evidence="2">Uncharacterized protein</fullName>
    </submittedName>
</protein>
<dbReference type="Proteomes" id="UP000007800">
    <property type="component" value="Unassembled WGS sequence"/>
</dbReference>
<organism evidence="3">
    <name type="scientific">Perkinsus marinus (strain ATCC 50983 / TXsc)</name>
    <dbReference type="NCBI Taxonomy" id="423536"/>
    <lineage>
        <taxon>Eukaryota</taxon>
        <taxon>Sar</taxon>
        <taxon>Alveolata</taxon>
        <taxon>Perkinsozoa</taxon>
        <taxon>Perkinsea</taxon>
        <taxon>Perkinsida</taxon>
        <taxon>Perkinsidae</taxon>
        <taxon>Perkinsus</taxon>
    </lineage>
</organism>
<dbReference type="GeneID" id="9051863"/>
<dbReference type="RefSeq" id="XP_002771304.1">
    <property type="nucleotide sequence ID" value="XM_002771258.1"/>
</dbReference>
<accession>C5LJJ1</accession>
<keyword evidence="3" id="KW-1185">Reference proteome</keyword>
<dbReference type="InParanoid" id="C5LJJ1"/>
<gene>
    <name evidence="2" type="ORF">Pmar_PMAR023232</name>
</gene>
<evidence type="ECO:0000313" key="2">
    <source>
        <dbReference type="EMBL" id="EER03120.1"/>
    </source>
</evidence>
<sequence length="303" mass="31863">MSSLLFSALCGVLIFTPAGGQSTTNPATVGSSTTTSIPSTVVTTTGQSTTAPATIGSSTVTPASSTTVTTAVTTPATTTVSEDVVMRTCDVYCRGLNGPESFCKNWLDDAVCQGGNQPCGALDVCGPAVSTGTTFHPRCDEMCQGLNDVTSYCKWWMDIPVCQGGDQPCGDVSICTAQTWPPASTPPFINGPHQYHSPTCDTYCQGLNDEGSYCKWWAAEPVCQGGNQACTPDVCGVGEATPATTTDTFHMGQNANCDAYCEDINPDMILEKSHCKWWLHVAVCHQGDQVCTPSVCENYTPSP</sequence>
<evidence type="ECO:0000256" key="1">
    <source>
        <dbReference type="SAM" id="SignalP"/>
    </source>
</evidence>
<evidence type="ECO:0000313" key="3">
    <source>
        <dbReference type="Proteomes" id="UP000007800"/>
    </source>
</evidence>
<proteinExistence type="predicted"/>
<name>C5LJJ1_PERM5</name>